<name>A0ABR5APR8_BACBA</name>
<keyword evidence="2" id="KW-1185">Reference proteome</keyword>
<sequence length="218" mass="26421">MEDLEEKLKKKLIEDRQREHYQKEQWIDDLWVEEKAYLLAFADQPYPVFKETAIKFNKYNEFLLDGYLVHVPKAKNHVHLRCLKEWNCFKVISHEGGILLEDYRPYMKKRRFLPWNDILKGWLEKPRSIHYSRYFSYLPGRISEYLSVPSIELRSELRRSRVNNLLSLLVQHDIKKINDDFYDLTLQEDQEDASHPYEVNWTEYDALQPSGKEEKAHE</sequence>
<protein>
    <submittedName>
        <fullName evidence="1">Transposase</fullName>
    </submittedName>
</protein>
<dbReference type="Proteomes" id="UP000031982">
    <property type="component" value="Unassembled WGS sequence"/>
</dbReference>
<reference evidence="1 2" key="1">
    <citation type="submission" date="2015-01" db="EMBL/GenBank/DDBJ databases">
        <title>Genome Assembly of Bacillus badius MTCC 1458.</title>
        <authorList>
            <person name="Verma A."/>
            <person name="Khatri I."/>
            <person name="Mual P."/>
            <person name="Subramanian S."/>
            <person name="Krishnamurthi S."/>
        </authorList>
    </citation>
    <scope>NUCLEOTIDE SEQUENCE [LARGE SCALE GENOMIC DNA]</scope>
    <source>
        <strain evidence="1 2">MTCC 1458</strain>
    </source>
</reference>
<comment type="caution">
    <text evidence="1">The sequence shown here is derived from an EMBL/GenBank/DDBJ whole genome shotgun (WGS) entry which is preliminary data.</text>
</comment>
<evidence type="ECO:0000313" key="1">
    <source>
        <dbReference type="EMBL" id="KIL75834.1"/>
    </source>
</evidence>
<proteinExistence type="predicted"/>
<evidence type="ECO:0000313" key="2">
    <source>
        <dbReference type="Proteomes" id="UP000031982"/>
    </source>
</evidence>
<gene>
    <name evidence="1" type="ORF">SD77_2783</name>
</gene>
<dbReference type="EMBL" id="JXLP01000022">
    <property type="protein sequence ID" value="KIL75834.1"/>
    <property type="molecule type" value="Genomic_DNA"/>
</dbReference>
<accession>A0ABR5APR8</accession>
<organism evidence="1 2">
    <name type="scientific">Bacillus badius</name>
    <dbReference type="NCBI Taxonomy" id="1455"/>
    <lineage>
        <taxon>Bacteria</taxon>
        <taxon>Bacillati</taxon>
        <taxon>Bacillota</taxon>
        <taxon>Bacilli</taxon>
        <taxon>Bacillales</taxon>
        <taxon>Bacillaceae</taxon>
        <taxon>Pseudobacillus</taxon>
    </lineage>
</organism>